<evidence type="ECO:0000313" key="6">
    <source>
        <dbReference type="Proteomes" id="UP000005307"/>
    </source>
</evidence>
<dbReference type="GO" id="GO:0003700">
    <property type="term" value="F:DNA-binding transcription factor activity"/>
    <property type="evidence" value="ECO:0007669"/>
    <property type="project" value="InterPro"/>
</dbReference>
<dbReference type="PANTHER" id="PTHR43537">
    <property type="entry name" value="TRANSCRIPTIONAL REGULATOR, GNTR FAMILY"/>
    <property type="match status" value="1"/>
</dbReference>
<name>M9RDZ2_9RHOB</name>
<dbReference type="eggNOG" id="COG1802">
    <property type="taxonomic scope" value="Bacteria"/>
</dbReference>
<dbReference type="OrthoDB" id="8155773at2"/>
<protein>
    <submittedName>
        <fullName evidence="5">GntR family transcriptional regulator</fullName>
    </submittedName>
</protein>
<dbReference type="SMART" id="SM00895">
    <property type="entry name" value="FCD"/>
    <property type="match status" value="1"/>
</dbReference>
<dbReference type="RefSeq" id="WP_015500617.1">
    <property type="nucleotide sequence ID" value="NC_020911.1"/>
</dbReference>
<dbReference type="SMART" id="SM00345">
    <property type="entry name" value="HTH_GNTR"/>
    <property type="match status" value="1"/>
</dbReference>
<dbReference type="EMBL" id="CP003740">
    <property type="protein sequence ID" value="AGI68636.1"/>
    <property type="molecule type" value="Genomic_DNA"/>
</dbReference>
<keyword evidence="2" id="KW-0238">DNA-binding</keyword>
<dbReference type="Gene3D" id="1.20.120.530">
    <property type="entry name" value="GntR ligand-binding domain-like"/>
    <property type="match status" value="1"/>
</dbReference>
<keyword evidence="6" id="KW-1185">Reference proteome</keyword>
<dbReference type="CDD" id="cd07377">
    <property type="entry name" value="WHTH_GntR"/>
    <property type="match status" value="1"/>
</dbReference>
<dbReference type="SUPFAM" id="SSF48008">
    <property type="entry name" value="GntR ligand-binding domain-like"/>
    <property type="match status" value="1"/>
</dbReference>
<dbReference type="PROSITE" id="PS50949">
    <property type="entry name" value="HTH_GNTR"/>
    <property type="match status" value="1"/>
</dbReference>
<evidence type="ECO:0000256" key="2">
    <source>
        <dbReference type="ARBA" id="ARBA00023125"/>
    </source>
</evidence>
<dbReference type="InterPro" id="IPR008920">
    <property type="entry name" value="TF_FadR/GntR_C"/>
</dbReference>
<dbReference type="GO" id="GO:0003677">
    <property type="term" value="F:DNA binding"/>
    <property type="evidence" value="ECO:0007669"/>
    <property type="project" value="UniProtKB-KW"/>
</dbReference>
<dbReference type="AlphaFoldDB" id="M9RDZ2"/>
<dbReference type="InterPro" id="IPR036390">
    <property type="entry name" value="WH_DNA-bd_sf"/>
</dbReference>
<dbReference type="InterPro" id="IPR011711">
    <property type="entry name" value="GntR_C"/>
</dbReference>
<dbReference type="Proteomes" id="UP000005307">
    <property type="component" value="Chromosome"/>
</dbReference>
<evidence type="ECO:0000259" key="4">
    <source>
        <dbReference type="PROSITE" id="PS50949"/>
    </source>
</evidence>
<keyword evidence="1" id="KW-0805">Transcription regulation</keyword>
<accession>M9RDZ2</accession>
<keyword evidence="3" id="KW-0804">Transcription</keyword>
<dbReference type="KEGG" id="oat:OAN307_c31000"/>
<evidence type="ECO:0000256" key="1">
    <source>
        <dbReference type="ARBA" id="ARBA00023015"/>
    </source>
</evidence>
<reference evidence="5 6" key="1">
    <citation type="journal article" date="2013" name="PLoS ONE">
        <title>Poles Apart: Arctic and Antarctic Octadecabacter strains Share High Genome Plasticity and a New Type of Xanthorhodopsin.</title>
        <authorList>
            <person name="Vollmers J."/>
            <person name="Voget S."/>
            <person name="Dietrich S."/>
            <person name="Gollnow K."/>
            <person name="Smits M."/>
            <person name="Meyer K."/>
            <person name="Brinkhoff T."/>
            <person name="Simon M."/>
            <person name="Daniel R."/>
        </authorList>
    </citation>
    <scope>NUCLEOTIDE SEQUENCE [LARGE SCALE GENOMIC DNA]</scope>
    <source>
        <strain evidence="5 6">307</strain>
    </source>
</reference>
<dbReference type="Gene3D" id="1.10.10.10">
    <property type="entry name" value="Winged helix-like DNA-binding domain superfamily/Winged helix DNA-binding domain"/>
    <property type="match status" value="1"/>
</dbReference>
<dbReference type="SUPFAM" id="SSF46785">
    <property type="entry name" value="Winged helix' DNA-binding domain"/>
    <property type="match status" value="1"/>
</dbReference>
<dbReference type="Pfam" id="PF07729">
    <property type="entry name" value="FCD"/>
    <property type="match status" value="1"/>
</dbReference>
<sequence>MTMIERPKQISEIVTDRLRSDIVNGTYQLGEKLSEKLLSQIYGVTKAPIRAAFRRLQTEGLIDIRAQSGTYVFKLETQQLTSLCHLRTALELEAVHLALQTAQSDCHARLSNICLLMTNALKQGQQDKYQKLDTDFHLALFQAAQSPLLLSTFEAQVSSTFAALRHHFAKIEPQIEASMNEHIEICNLVKLGDLKSLNEVLRLHIENSRVYYNAVVGG</sequence>
<dbReference type="InterPro" id="IPR000524">
    <property type="entry name" value="Tscrpt_reg_HTH_GntR"/>
</dbReference>
<evidence type="ECO:0000313" key="5">
    <source>
        <dbReference type="EMBL" id="AGI68636.1"/>
    </source>
</evidence>
<dbReference type="PANTHER" id="PTHR43537:SF5">
    <property type="entry name" value="UXU OPERON TRANSCRIPTIONAL REGULATOR"/>
    <property type="match status" value="1"/>
</dbReference>
<dbReference type="STRING" id="391626.OAN307_c31000"/>
<dbReference type="Pfam" id="PF00392">
    <property type="entry name" value="GntR"/>
    <property type="match status" value="1"/>
</dbReference>
<feature type="domain" description="HTH gntR-type" evidence="4">
    <location>
        <begin position="8"/>
        <end position="75"/>
    </location>
</feature>
<proteinExistence type="predicted"/>
<dbReference type="InterPro" id="IPR036388">
    <property type="entry name" value="WH-like_DNA-bd_sf"/>
</dbReference>
<dbReference type="HOGENOM" id="CLU_017584_5_5_5"/>
<evidence type="ECO:0000256" key="3">
    <source>
        <dbReference type="ARBA" id="ARBA00023163"/>
    </source>
</evidence>
<gene>
    <name evidence="5" type="ORF">OAN307_c31000</name>
</gene>
<organism evidence="5 6">
    <name type="scientific">Octadecabacter antarcticus 307</name>
    <dbReference type="NCBI Taxonomy" id="391626"/>
    <lineage>
        <taxon>Bacteria</taxon>
        <taxon>Pseudomonadati</taxon>
        <taxon>Pseudomonadota</taxon>
        <taxon>Alphaproteobacteria</taxon>
        <taxon>Rhodobacterales</taxon>
        <taxon>Roseobacteraceae</taxon>
        <taxon>Octadecabacter</taxon>
    </lineage>
</organism>